<evidence type="ECO:0000313" key="2">
    <source>
        <dbReference type="Proteomes" id="UP000070133"/>
    </source>
</evidence>
<protein>
    <submittedName>
        <fullName evidence="1">Uncharacterized protein</fullName>
    </submittedName>
</protein>
<dbReference type="EMBL" id="LFZN01000030">
    <property type="protein sequence ID" value="KXT03523.1"/>
    <property type="molecule type" value="Genomic_DNA"/>
</dbReference>
<dbReference type="OrthoDB" id="3724345at2759"/>
<evidence type="ECO:0000313" key="1">
    <source>
        <dbReference type="EMBL" id="KXT03523.1"/>
    </source>
</evidence>
<organism evidence="1 2">
    <name type="scientific">Pseudocercospora eumusae</name>
    <dbReference type="NCBI Taxonomy" id="321146"/>
    <lineage>
        <taxon>Eukaryota</taxon>
        <taxon>Fungi</taxon>
        <taxon>Dikarya</taxon>
        <taxon>Ascomycota</taxon>
        <taxon>Pezizomycotina</taxon>
        <taxon>Dothideomycetes</taxon>
        <taxon>Dothideomycetidae</taxon>
        <taxon>Mycosphaerellales</taxon>
        <taxon>Mycosphaerellaceae</taxon>
        <taxon>Pseudocercospora</taxon>
    </lineage>
</organism>
<proteinExistence type="predicted"/>
<gene>
    <name evidence="1" type="ORF">AC578_1628</name>
</gene>
<accession>A0A139HM77</accession>
<dbReference type="AlphaFoldDB" id="A0A139HM77"/>
<name>A0A139HM77_9PEZI</name>
<sequence>MPILLDTVATEVETDLHIAVEYQIGLFCAFRQSPLTTRRRILKTPHHCSSTIMSPSDRADEQVSRKERLLIGCSCHLAGPRTVMDPKLSISRCLEVELLGVVAGLSAKMDDLLITSSFRITVVPDCEKTGLDELVKLHSIIQSAIA</sequence>
<reference evidence="1 2" key="1">
    <citation type="submission" date="2015-07" db="EMBL/GenBank/DDBJ databases">
        <title>Comparative genomics of the Sigatoka disease complex on banana suggests a link between parallel evolutionary changes in Pseudocercospora fijiensis and Pseudocercospora eumusae and increased virulence on the banana host.</title>
        <authorList>
            <person name="Chang T.-C."/>
            <person name="Salvucci A."/>
            <person name="Crous P.W."/>
            <person name="Stergiopoulos I."/>
        </authorList>
    </citation>
    <scope>NUCLEOTIDE SEQUENCE [LARGE SCALE GENOMIC DNA]</scope>
    <source>
        <strain evidence="1 2">CBS 114824</strain>
    </source>
</reference>
<dbReference type="Proteomes" id="UP000070133">
    <property type="component" value="Unassembled WGS sequence"/>
</dbReference>
<comment type="caution">
    <text evidence="1">The sequence shown here is derived from an EMBL/GenBank/DDBJ whole genome shotgun (WGS) entry which is preliminary data.</text>
</comment>
<keyword evidence="2" id="KW-1185">Reference proteome</keyword>